<keyword evidence="3" id="KW-1185">Reference proteome</keyword>
<feature type="compositionally biased region" description="Low complexity" evidence="1">
    <location>
        <begin position="83"/>
        <end position="92"/>
    </location>
</feature>
<sequence>MTMINPCENISRENLIRRSTSVYGFGLGDYDSNFNLMTRLDAEDDDEYYVQRDNSYVLGSDLAIMAEDESRTGSINETGLSSKDNNNDNTNNKNHKEEEEDEEEKGWLQLSIGGRTYMPTSNKPEENSRRSTGGSGLVELDLLPTVSSQQGKPTVHINEFRAPPSLSTPRRYQQQPMTAPIQQNMNLSLVSSGSHFGPGPFPVLGGVPGPSSIDFRVVHPPRRPHSGLWFSLQSSLNQTKEPFLPQISKSYLRIKDGRMTIRLVLKYLVNKLQLENESEIEITCRGQQLQPFLTLQHVRDHIWSTTTNAADNILTLLPSETSNHVMVLHYARTSAPQN</sequence>
<feature type="compositionally biased region" description="Polar residues" evidence="1">
    <location>
        <begin position="72"/>
        <end position="82"/>
    </location>
</feature>
<feature type="region of interest" description="Disordered" evidence="1">
    <location>
        <begin position="69"/>
        <end position="136"/>
    </location>
</feature>
<evidence type="ECO:0000313" key="3">
    <source>
        <dbReference type="Proteomes" id="UP000004994"/>
    </source>
</evidence>
<evidence type="ECO:0000313" key="2">
    <source>
        <dbReference type="EnsemblPlants" id="Solyc01g009715.1.1"/>
    </source>
</evidence>
<protein>
    <submittedName>
        <fullName evidence="2">Uncharacterized protein</fullName>
    </submittedName>
</protein>
<organism evidence="2">
    <name type="scientific">Solanum lycopersicum</name>
    <name type="common">Tomato</name>
    <name type="synonym">Lycopersicon esculentum</name>
    <dbReference type="NCBI Taxonomy" id="4081"/>
    <lineage>
        <taxon>Eukaryota</taxon>
        <taxon>Viridiplantae</taxon>
        <taxon>Streptophyta</taxon>
        <taxon>Embryophyta</taxon>
        <taxon>Tracheophyta</taxon>
        <taxon>Spermatophyta</taxon>
        <taxon>Magnoliopsida</taxon>
        <taxon>eudicotyledons</taxon>
        <taxon>Gunneridae</taxon>
        <taxon>Pentapetalae</taxon>
        <taxon>asterids</taxon>
        <taxon>lamiids</taxon>
        <taxon>Solanales</taxon>
        <taxon>Solanaceae</taxon>
        <taxon>Solanoideae</taxon>
        <taxon>Solaneae</taxon>
        <taxon>Solanum</taxon>
        <taxon>Solanum subgen. Lycopersicon</taxon>
    </lineage>
</organism>
<dbReference type="EnsemblPlants" id="Solyc01g009715.1.1">
    <property type="protein sequence ID" value="Solyc01g009715.1.1"/>
    <property type="gene ID" value="Solyc01g009715.1"/>
</dbReference>
<reference evidence="2" key="2">
    <citation type="submission" date="2019-01" db="UniProtKB">
        <authorList>
            <consortium name="EnsemblPlants"/>
        </authorList>
    </citation>
    <scope>IDENTIFICATION</scope>
    <source>
        <strain evidence="2">cv. Heinz 1706</strain>
    </source>
</reference>
<dbReference type="AlphaFoldDB" id="A0A3Q7E9V3"/>
<accession>A0A3Q7E9V3</accession>
<dbReference type="GO" id="GO:0006355">
    <property type="term" value="P:regulation of DNA-templated transcription"/>
    <property type="evidence" value="ECO:0000318"/>
    <property type="project" value="GO_Central"/>
</dbReference>
<reference evidence="2" key="1">
    <citation type="journal article" date="2012" name="Nature">
        <title>The tomato genome sequence provides insights into fleshy fruit evolution.</title>
        <authorList>
            <consortium name="Tomato Genome Consortium"/>
        </authorList>
    </citation>
    <scope>NUCLEOTIDE SEQUENCE [LARGE SCALE GENOMIC DNA]</scope>
    <source>
        <strain evidence="2">cv. Heinz 1706</strain>
    </source>
</reference>
<dbReference type="GO" id="GO:0005634">
    <property type="term" value="C:nucleus"/>
    <property type="evidence" value="ECO:0000318"/>
    <property type="project" value="GO_Central"/>
</dbReference>
<dbReference type="Gramene" id="Solyc01g009715.1.1">
    <property type="protein sequence ID" value="Solyc01g009715.1.1"/>
    <property type="gene ID" value="Solyc01g009715.1"/>
</dbReference>
<dbReference type="PANTHER" id="PTHR47290:SF4">
    <property type="entry name" value="RING FINGER PROTEIN"/>
    <property type="match status" value="1"/>
</dbReference>
<dbReference type="Proteomes" id="UP000004994">
    <property type="component" value="Chromosome 1"/>
</dbReference>
<dbReference type="OMA" id="EIRCREQ"/>
<proteinExistence type="predicted"/>
<name>A0A3Q7E9V3_SOLLC</name>
<dbReference type="InterPro" id="IPR044171">
    <property type="entry name" value="LAX2-like"/>
</dbReference>
<dbReference type="InParanoid" id="A0A3Q7E9V3"/>
<dbReference type="STRING" id="4081.A0A3Q7E9V3"/>
<dbReference type="FunCoup" id="A0A3Q7E9V3">
    <property type="interactions" value="11"/>
</dbReference>
<evidence type="ECO:0000256" key="1">
    <source>
        <dbReference type="SAM" id="MobiDB-lite"/>
    </source>
</evidence>
<dbReference type="PANTHER" id="PTHR47290">
    <property type="entry name" value="RING FINGER PROTEIN"/>
    <property type="match status" value="1"/>
</dbReference>
<dbReference type="Gene3D" id="3.10.20.90">
    <property type="entry name" value="Phosphatidylinositol 3-kinase Catalytic Subunit, Chain A, domain 1"/>
    <property type="match status" value="1"/>
</dbReference>